<dbReference type="EMBL" id="JAREJI010000002">
    <property type="protein sequence ID" value="MDE8768978.1"/>
    <property type="molecule type" value="Genomic_DNA"/>
</dbReference>
<feature type="region of interest" description="Disordered" evidence="1">
    <location>
        <begin position="35"/>
        <end position="72"/>
    </location>
</feature>
<evidence type="ECO:0000313" key="3">
    <source>
        <dbReference type="Proteomes" id="UP001163056"/>
    </source>
</evidence>
<evidence type="ECO:0000313" key="2">
    <source>
        <dbReference type="EMBL" id="MDE8768978.1"/>
    </source>
</evidence>
<dbReference type="RefSeq" id="WP_088499283.1">
    <property type="nucleotide sequence ID" value="NZ_BRQK01000003.1"/>
</dbReference>
<organism evidence="2 3">
    <name type="scientific">Providencia stuartii</name>
    <dbReference type="NCBI Taxonomy" id="588"/>
    <lineage>
        <taxon>Bacteria</taxon>
        <taxon>Pseudomonadati</taxon>
        <taxon>Pseudomonadota</taxon>
        <taxon>Gammaproteobacteria</taxon>
        <taxon>Enterobacterales</taxon>
        <taxon>Morganellaceae</taxon>
        <taxon>Providencia</taxon>
    </lineage>
</organism>
<reference evidence="2 3" key="1">
    <citation type="submission" date="2023-03" db="EMBL/GenBank/DDBJ databases">
        <title>WGS of NDM-producing Providencia thailandensis from Ukrainian patients.</title>
        <authorList>
            <person name="Zabicka D."/>
            <person name="Izdebski R."/>
            <person name="Urbanowicz P."/>
            <person name="Biedrzycka M."/>
            <person name="Guzek A."/>
            <person name="Gniadkowski M."/>
        </authorList>
    </citation>
    <scope>NUCLEOTIDE SEQUENCE [LARGE SCALE GENOMIC DNA]</scope>
    <source>
        <strain evidence="2 3">8015-22</strain>
    </source>
</reference>
<name>A0AAJ1JFT6_PROST</name>
<gene>
    <name evidence="2" type="ORF">PZS58_05460</name>
</gene>
<dbReference type="Proteomes" id="UP001163056">
    <property type="component" value="Unassembled WGS sequence"/>
</dbReference>
<protein>
    <submittedName>
        <fullName evidence="2">Uncharacterized protein</fullName>
    </submittedName>
</protein>
<evidence type="ECO:0000256" key="1">
    <source>
        <dbReference type="SAM" id="MobiDB-lite"/>
    </source>
</evidence>
<feature type="compositionally biased region" description="Basic and acidic residues" evidence="1">
    <location>
        <begin position="35"/>
        <end position="67"/>
    </location>
</feature>
<proteinExistence type="predicted"/>
<sequence length="88" mass="10023">MNKQELEHALADAHKLLAQYESELAAANAELMDEYRRDAEREPGSGRQEQARDEHQEKLRRAVHQCEQKVSSQKGVIANLEQQLAALN</sequence>
<accession>A0AAJ1JFT6</accession>
<dbReference type="AlphaFoldDB" id="A0AAJ1JFT6"/>
<comment type="caution">
    <text evidence="2">The sequence shown here is derived from an EMBL/GenBank/DDBJ whole genome shotgun (WGS) entry which is preliminary data.</text>
</comment>